<evidence type="ECO:0008006" key="3">
    <source>
        <dbReference type="Google" id="ProtNLM"/>
    </source>
</evidence>
<evidence type="ECO:0000313" key="2">
    <source>
        <dbReference type="Proteomes" id="UP001448207"/>
    </source>
</evidence>
<reference evidence="1 2" key="1">
    <citation type="submission" date="2024-04" db="EMBL/GenBank/DDBJ databases">
        <title>Symmetric and asymmetric DNA N6-adenine methylation regulates different biological responses in Mucorales.</title>
        <authorList>
            <consortium name="Lawrence Berkeley National Laboratory"/>
            <person name="Lax C."/>
            <person name="Mondo S.J."/>
            <person name="Osorio-Concepcion M."/>
            <person name="Muszewska A."/>
            <person name="Corrochano-Luque M."/>
            <person name="Gutierrez G."/>
            <person name="Riley R."/>
            <person name="Lipzen A."/>
            <person name="Guo J."/>
            <person name="Hundley H."/>
            <person name="Amirebrahimi M."/>
            <person name="Ng V."/>
            <person name="Lorenzo-Gutierrez D."/>
            <person name="Binder U."/>
            <person name="Yang J."/>
            <person name="Song Y."/>
            <person name="Canovas D."/>
            <person name="Navarro E."/>
            <person name="Freitag M."/>
            <person name="Gabaldon T."/>
            <person name="Grigoriev I.V."/>
            <person name="Corrochano L.M."/>
            <person name="Nicolas F.E."/>
            <person name="Garre V."/>
        </authorList>
    </citation>
    <scope>NUCLEOTIDE SEQUENCE [LARGE SCALE GENOMIC DNA]</scope>
    <source>
        <strain evidence="1 2">L51</strain>
    </source>
</reference>
<organism evidence="1 2">
    <name type="scientific">Phycomyces blakesleeanus</name>
    <dbReference type="NCBI Taxonomy" id="4837"/>
    <lineage>
        <taxon>Eukaryota</taxon>
        <taxon>Fungi</taxon>
        <taxon>Fungi incertae sedis</taxon>
        <taxon>Mucoromycota</taxon>
        <taxon>Mucoromycotina</taxon>
        <taxon>Mucoromycetes</taxon>
        <taxon>Mucorales</taxon>
        <taxon>Phycomycetaceae</taxon>
        <taxon>Phycomyces</taxon>
    </lineage>
</organism>
<keyword evidence="2" id="KW-1185">Reference proteome</keyword>
<evidence type="ECO:0000313" key="1">
    <source>
        <dbReference type="EMBL" id="KAL0095925.1"/>
    </source>
</evidence>
<dbReference type="Proteomes" id="UP001448207">
    <property type="component" value="Unassembled WGS sequence"/>
</dbReference>
<name>A0ABR3BAP3_PHYBL</name>
<sequence>MYTYTYTYTYTWCGKEKKCAESSSNFVCFCFCVCKGCPQNFAFIHPSLYFCIFFLIQINPIQSFLLLLLCVQFPSVVYTCVPITSIHLIIKCIYIYMCICVLQVRTTMVTMMIIRERERVGARIKVNLVIAEIKIN</sequence>
<accession>A0ABR3BAP3</accession>
<proteinExistence type="predicted"/>
<dbReference type="EMBL" id="JBCLYO010000001">
    <property type="protein sequence ID" value="KAL0095925.1"/>
    <property type="molecule type" value="Genomic_DNA"/>
</dbReference>
<comment type="caution">
    <text evidence="1">The sequence shown here is derived from an EMBL/GenBank/DDBJ whole genome shotgun (WGS) entry which is preliminary data.</text>
</comment>
<gene>
    <name evidence="1" type="ORF">J3Q64DRAFT_1001234</name>
</gene>
<protein>
    <recommendedName>
        <fullName evidence="3">T. brucei spp.-specific protein</fullName>
    </recommendedName>
</protein>